<dbReference type="InterPro" id="IPR011067">
    <property type="entry name" value="Plasmid_toxin/cell-grow_inhib"/>
</dbReference>
<dbReference type="GO" id="GO:0016787">
    <property type="term" value="F:hydrolase activity"/>
    <property type="evidence" value="ECO:0007669"/>
    <property type="project" value="UniProtKB-KW"/>
</dbReference>
<dbReference type="GO" id="GO:0003677">
    <property type="term" value="F:DNA binding"/>
    <property type="evidence" value="ECO:0007669"/>
    <property type="project" value="InterPro"/>
</dbReference>
<dbReference type="KEGG" id="wna:KA717_34020"/>
<dbReference type="Gene3D" id="2.30.30.110">
    <property type="match status" value="1"/>
</dbReference>
<dbReference type="GO" id="GO:0016075">
    <property type="term" value="P:rRNA catabolic process"/>
    <property type="evidence" value="ECO:0007669"/>
    <property type="project" value="TreeGrafter"/>
</dbReference>
<gene>
    <name evidence="4" type="ORF">KA717_34020</name>
</gene>
<dbReference type="EMBL" id="CP073041">
    <property type="protein sequence ID" value="UXE60505.1"/>
    <property type="molecule type" value="Genomic_DNA"/>
</dbReference>
<protein>
    <recommendedName>
        <fullName evidence="3">mRNA interferase</fullName>
        <ecNumber evidence="3">3.1.-.-</ecNumber>
    </recommendedName>
</protein>
<dbReference type="EC" id="3.1.-.-" evidence="3"/>
<organism evidence="4">
    <name type="scientific">Woronichinia naegeliana WA131</name>
    <dbReference type="NCBI Taxonomy" id="2824559"/>
    <lineage>
        <taxon>Bacteria</taxon>
        <taxon>Bacillati</taxon>
        <taxon>Cyanobacteriota</taxon>
        <taxon>Cyanophyceae</taxon>
        <taxon>Synechococcales</taxon>
        <taxon>Coelosphaeriaceae</taxon>
        <taxon>Woronichinia</taxon>
    </lineage>
</organism>
<dbReference type="Proteomes" id="UP001065613">
    <property type="component" value="Chromosome"/>
</dbReference>
<reference evidence="4" key="1">
    <citation type="submission" date="2021-04" db="EMBL/GenBank/DDBJ databases">
        <title>Genome sequence of Woronichinia naegeliana from Washington state freshwater lake bloom.</title>
        <authorList>
            <person name="Dreher T.W."/>
        </authorList>
    </citation>
    <scope>NUCLEOTIDE SEQUENCE</scope>
    <source>
        <strain evidence="4">WA131</strain>
    </source>
</reference>
<dbReference type="PANTHER" id="PTHR33988:SF2">
    <property type="entry name" value="ENDORIBONUCLEASE MAZF"/>
    <property type="match status" value="1"/>
</dbReference>
<evidence type="ECO:0000313" key="4">
    <source>
        <dbReference type="EMBL" id="UXE60505.1"/>
    </source>
</evidence>
<comment type="similarity">
    <text evidence="1 3">Belongs to the PemK/MazF family.</text>
</comment>
<dbReference type="GO" id="GO:0004521">
    <property type="term" value="F:RNA endonuclease activity"/>
    <property type="evidence" value="ECO:0007669"/>
    <property type="project" value="TreeGrafter"/>
</dbReference>
<evidence type="ECO:0000256" key="2">
    <source>
        <dbReference type="ARBA" id="ARBA00022649"/>
    </source>
</evidence>
<proteinExistence type="inferred from homology"/>
<dbReference type="PIRSF" id="PIRSF033490">
    <property type="entry name" value="MazF"/>
    <property type="match status" value="1"/>
</dbReference>
<dbReference type="SUPFAM" id="SSF50118">
    <property type="entry name" value="Cell growth inhibitor/plasmid maintenance toxic component"/>
    <property type="match status" value="1"/>
</dbReference>
<dbReference type="InterPro" id="IPR003477">
    <property type="entry name" value="PemK-like"/>
</dbReference>
<name>A0A977PWE9_9CYAN</name>
<dbReference type="GO" id="GO:0006402">
    <property type="term" value="P:mRNA catabolic process"/>
    <property type="evidence" value="ECO:0007669"/>
    <property type="project" value="TreeGrafter"/>
</dbReference>
<sequence>MTIERGEIWLANLDPTQGSEQAGTRPIIIFQDSTLSKFTTTIITIPLTTNLRRSALPTCLIISKGQGGLNQDSVALCHQIRVLNKTRLIKKLGKLELEVIANLENIVLFTLGYKI</sequence>
<keyword evidence="3" id="KW-0255">Endonuclease</keyword>
<keyword evidence="3" id="KW-0540">Nuclease</keyword>
<dbReference type="Pfam" id="PF02452">
    <property type="entry name" value="PemK_toxin"/>
    <property type="match status" value="1"/>
</dbReference>
<dbReference type="PANTHER" id="PTHR33988">
    <property type="entry name" value="ENDORIBONUCLEASE MAZF-RELATED"/>
    <property type="match status" value="1"/>
</dbReference>
<comment type="function">
    <text evidence="3">Toxic component of a type II toxin-antitoxin (TA) system.</text>
</comment>
<accession>A0A977PWE9</accession>
<evidence type="ECO:0000256" key="3">
    <source>
        <dbReference type="PIRNR" id="PIRNR033490"/>
    </source>
</evidence>
<keyword evidence="3" id="KW-0378">Hydrolase</keyword>
<evidence type="ECO:0000256" key="1">
    <source>
        <dbReference type="ARBA" id="ARBA00007521"/>
    </source>
</evidence>
<dbReference type="AlphaFoldDB" id="A0A977PWE9"/>
<keyword evidence="2" id="KW-1277">Toxin-antitoxin system</keyword>